<proteinExistence type="predicted"/>
<reference evidence="1" key="1">
    <citation type="journal article" date="2015" name="Nature">
        <title>Complex archaea that bridge the gap between prokaryotes and eukaryotes.</title>
        <authorList>
            <person name="Spang A."/>
            <person name="Saw J.H."/>
            <person name="Jorgensen S.L."/>
            <person name="Zaremba-Niedzwiedzka K."/>
            <person name="Martijn J."/>
            <person name="Lind A.E."/>
            <person name="van Eijk R."/>
            <person name="Schleper C."/>
            <person name="Guy L."/>
            <person name="Ettema T.J."/>
        </authorList>
    </citation>
    <scope>NUCLEOTIDE SEQUENCE</scope>
</reference>
<protein>
    <submittedName>
        <fullName evidence="1">Uncharacterized protein</fullName>
    </submittedName>
</protein>
<comment type="caution">
    <text evidence="1">The sequence shown here is derived from an EMBL/GenBank/DDBJ whole genome shotgun (WGS) entry which is preliminary data.</text>
</comment>
<accession>A0A0F9RS77</accession>
<dbReference type="AlphaFoldDB" id="A0A0F9RS77"/>
<organism evidence="1">
    <name type="scientific">marine sediment metagenome</name>
    <dbReference type="NCBI Taxonomy" id="412755"/>
    <lineage>
        <taxon>unclassified sequences</taxon>
        <taxon>metagenomes</taxon>
        <taxon>ecological metagenomes</taxon>
    </lineage>
</organism>
<dbReference type="EMBL" id="LAZR01001008">
    <property type="protein sequence ID" value="KKN52712.1"/>
    <property type="molecule type" value="Genomic_DNA"/>
</dbReference>
<name>A0A0F9RS77_9ZZZZ</name>
<evidence type="ECO:0000313" key="1">
    <source>
        <dbReference type="EMBL" id="KKN52712.1"/>
    </source>
</evidence>
<sequence>MKTAIITVAIAIAAALIARGIMGALVAFENVVAVIQ</sequence>
<gene>
    <name evidence="1" type="ORF">LCGC14_0609930</name>
</gene>